<feature type="transmembrane region" description="Helical" evidence="1">
    <location>
        <begin position="15"/>
        <end position="34"/>
    </location>
</feature>
<dbReference type="GO" id="GO:0060271">
    <property type="term" value="P:cilium assembly"/>
    <property type="evidence" value="ECO:0007669"/>
    <property type="project" value="InterPro"/>
</dbReference>
<keyword evidence="4" id="KW-1185">Reference proteome</keyword>
<evidence type="ECO:0000313" key="2">
    <source>
        <dbReference type="EMBL" id="KAF7493244.1"/>
    </source>
</evidence>
<dbReference type="EMBL" id="WVUK01000056">
    <property type="protein sequence ID" value="KAF7493244.1"/>
    <property type="molecule type" value="Genomic_DNA"/>
</dbReference>
<feature type="transmembrane region" description="Helical" evidence="1">
    <location>
        <begin position="551"/>
        <end position="580"/>
    </location>
</feature>
<organism evidence="2">
    <name type="scientific">Sarcoptes scabiei</name>
    <name type="common">Itch mite</name>
    <name type="synonym">Acarus scabiei</name>
    <dbReference type="NCBI Taxonomy" id="52283"/>
    <lineage>
        <taxon>Eukaryota</taxon>
        <taxon>Metazoa</taxon>
        <taxon>Ecdysozoa</taxon>
        <taxon>Arthropoda</taxon>
        <taxon>Chelicerata</taxon>
        <taxon>Arachnida</taxon>
        <taxon>Acari</taxon>
        <taxon>Acariformes</taxon>
        <taxon>Sarcoptiformes</taxon>
        <taxon>Astigmata</taxon>
        <taxon>Psoroptidia</taxon>
        <taxon>Sarcoptoidea</taxon>
        <taxon>Sarcoptidae</taxon>
        <taxon>Sarcoptinae</taxon>
        <taxon>Sarcoptes</taxon>
    </lineage>
</organism>
<protein>
    <submittedName>
        <fullName evidence="2">Meckelin</fullName>
    </submittedName>
</protein>
<reference evidence="4" key="1">
    <citation type="journal article" date="2020" name="PLoS Negl. Trop. Dis.">
        <title>High-quality nuclear genome for Sarcoptes scabiei-A critical resource for a neglected parasite.</title>
        <authorList>
            <person name="Korhonen P.K."/>
            <person name="Gasser R.B."/>
            <person name="Ma G."/>
            <person name="Wang T."/>
            <person name="Stroehlein A.J."/>
            <person name="Young N.D."/>
            <person name="Ang C.S."/>
            <person name="Fernando D.D."/>
            <person name="Lu H.C."/>
            <person name="Taylor S."/>
            <person name="Reynolds S.L."/>
            <person name="Mofiz E."/>
            <person name="Najaraj S.H."/>
            <person name="Gowda H."/>
            <person name="Madugundu A."/>
            <person name="Renuse S."/>
            <person name="Holt D."/>
            <person name="Pandey A."/>
            <person name="Papenfuss A.T."/>
            <person name="Fischer K."/>
        </authorList>
    </citation>
    <scope>NUCLEOTIDE SEQUENCE [LARGE SCALE GENOMIC DNA]</scope>
</reference>
<dbReference type="EnsemblMetazoa" id="SSS_5285s_mrna">
    <property type="protein sequence ID" value="KAF7493244.1"/>
    <property type="gene ID" value="SSS_5285"/>
</dbReference>
<reference evidence="3" key="3">
    <citation type="submission" date="2022-06" db="UniProtKB">
        <authorList>
            <consortium name="EnsemblMetazoa"/>
        </authorList>
    </citation>
    <scope>IDENTIFICATION</scope>
</reference>
<name>A0A834VFK1_SARSC</name>
<accession>A0A834VFK1</accession>
<keyword evidence="1" id="KW-1133">Transmembrane helix</keyword>
<dbReference type="Pfam" id="PF09773">
    <property type="entry name" value="Meckelin"/>
    <property type="match status" value="1"/>
</dbReference>
<dbReference type="OrthoDB" id="419138at2759"/>
<feature type="transmembrane region" description="Helical" evidence="1">
    <location>
        <begin position="511"/>
        <end position="531"/>
    </location>
</feature>
<sequence length="1038" mass="121501">MRFYQTEKKISQNKTIYILRGIILIGLNVLYDCFKTMAANEHNGWMRFFWILVLIRLLNDVESLLYIHPDRCQSGNYFDTLQLRCKSCADHFDVNGTEFDQSFRTDFNDRTKCLCPDSYRFMIENDRIRCRKIDCLNGQILHNGICQRCADESCLCPSGMILRRISLDEVRCESCRFGDPDCDQCDRSFYNIDAKRCHCPQSSTHIIEDGQCLDRTKILLQNLLISYSKISSLNSGTHLSKFVFDSLRPAILNCESDRNQTACQYLINVCVLKSIGKLNGVLDDLDWCQDLQTKFIASIYENQTKKSELDSDTDPNQFNNRPNQFFKLIGLRLHSNGSLIEFGLIDLNAIFLCANETIRNRHLVLGVFLHKKCRWSNEKMWNYAVKDHNNPHSNLNNINSKRNIFFQIYRLSERDNYSILSFRNDYYQNRFTILDTKFGLTTAMEQLFIIFARKIELKIYIETKDLNEIQLDPKILIQYEILWKDSNPKIFFETELMVTFEKQSSTNKDNLFQLDLSIIFIAIAMILWSIFRTWVMLNRLNLDGWNSKLSVYYLVLNLSIAFSNVAIIAVLIMATSQTIVFKFQSALHALMFTEQQEKCFLWILLASFACKVFEFIHKFYRSQSIEIFFIDWEKSRSKDSDQQQQHWKNSIRTDKERSSASSKFSRLRNSCNSKWSIDSHPFDSINNVSVWRIYFIANEWSELITRRRINLGLHLIILLCVLKSDYFENFIRFAPENYQIVSSAFSQNDPNQRQTILNDEIIINRTIRSSTTALIYLILILLQYLYRRYISETISGDKLDEFIDLCSVSNISVFCLQYPKYGYYVHGISPHGHSEVNMLEMYRLLDIEESDLCSQRGLLPNSDQQTFEIYLPSNIYNDLQGYRFKITEQSRHQQSISFSYDQKNIDKFNLVSTYNSINNYLMDFIAHSSSAADYIVEERSSMEYIFDFESSSASVSQGIGTFYNDGSNAFKNVLLYGIEITLATLELISFVLIDLIVQNFLIDSLIVFVASMIVHFLFGRMCRKNLVKNTLVDERFLF</sequence>
<dbReference type="Proteomes" id="UP000070412">
    <property type="component" value="Unassembled WGS sequence"/>
</dbReference>
<proteinExistence type="predicted"/>
<evidence type="ECO:0000313" key="4">
    <source>
        <dbReference type="Proteomes" id="UP000070412"/>
    </source>
</evidence>
<gene>
    <name evidence="2" type="ORF">SSS_5285</name>
</gene>
<evidence type="ECO:0000256" key="1">
    <source>
        <dbReference type="SAM" id="Phobius"/>
    </source>
</evidence>
<reference evidence="2" key="2">
    <citation type="submission" date="2020-01" db="EMBL/GenBank/DDBJ databases">
        <authorList>
            <person name="Korhonen P.K.K."/>
            <person name="Guangxu M.G."/>
            <person name="Wang T.W."/>
            <person name="Stroehlein A.J.S."/>
            <person name="Young N.D."/>
            <person name="Ang C.-S.A."/>
            <person name="Fernando D.W.F."/>
            <person name="Lu H.L."/>
            <person name="Taylor S.T."/>
            <person name="Ehtesham M.E.M."/>
            <person name="Najaraj S.H.N."/>
            <person name="Harsha G.H.G."/>
            <person name="Madugundu A.M."/>
            <person name="Renuse S.R."/>
            <person name="Holt D.H."/>
            <person name="Pandey A.P."/>
            <person name="Papenfuss A.P."/>
            <person name="Gasser R.B.G."/>
            <person name="Fischer K.F."/>
        </authorList>
    </citation>
    <scope>NUCLEOTIDE SEQUENCE</scope>
    <source>
        <strain evidence="2">SSS_KF_BRIS2020</strain>
    </source>
</reference>
<dbReference type="InterPro" id="IPR019170">
    <property type="entry name" value="Meckelin"/>
</dbReference>
<feature type="transmembrane region" description="Helical" evidence="1">
    <location>
        <begin position="999"/>
        <end position="1018"/>
    </location>
</feature>
<keyword evidence="1" id="KW-0812">Transmembrane</keyword>
<dbReference type="AlphaFoldDB" id="A0A834VFK1"/>
<evidence type="ECO:0000313" key="3">
    <source>
        <dbReference type="EnsemblMetazoa" id="KAF7493244.1"/>
    </source>
</evidence>
<dbReference type="PANTHER" id="PTHR21274:SF0">
    <property type="entry name" value="MECKELIN"/>
    <property type="match status" value="1"/>
</dbReference>
<keyword evidence="1" id="KW-0472">Membrane</keyword>
<dbReference type="GO" id="GO:0036038">
    <property type="term" value="C:MKS complex"/>
    <property type="evidence" value="ECO:0007669"/>
    <property type="project" value="InterPro"/>
</dbReference>
<dbReference type="PANTHER" id="PTHR21274">
    <property type="entry name" value="MECKELIN"/>
    <property type="match status" value="1"/>
</dbReference>